<dbReference type="Proteomes" id="UP000324143">
    <property type="component" value="Unassembled WGS sequence"/>
</dbReference>
<gene>
    <name evidence="1" type="ORF">FXF47_09605</name>
</gene>
<evidence type="ECO:0000313" key="1">
    <source>
        <dbReference type="EMBL" id="TYB30383.1"/>
    </source>
</evidence>
<organism evidence="1 2">
    <name type="scientific">Candidatus Mcinerneyibacterium aminivorans</name>
    <dbReference type="NCBI Taxonomy" id="2703815"/>
    <lineage>
        <taxon>Bacteria</taxon>
        <taxon>Candidatus Macinerneyibacteriota</taxon>
        <taxon>Candidatus Mcinerneyibacteria</taxon>
        <taxon>Candidatus Mcinerneyibacteriales</taxon>
        <taxon>Candidatus Mcinerneyibacteriaceae</taxon>
        <taxon>Candidatus Mcinerneyibacterium</taxon>
    </lineage>
</organism>
<dbReference type="InterPro" id="IPR019271">
    <property type="entry name" value="DUF2284_metal-binding"/>
</dbReference>
<comment type="caution">
    <text evidence="1">The sequence shown here is derived from an EMBL/GenBank/DDBJ whole genome shotgun (WGS) entry which is preliminary data.</text>
</comment>
<dbReference type="Pfam" id="PF10050">
    <property type="entry name" value="DUF2284"/>
    <property type="match status" value="1"/>
</dbReference>
<sequence length="167" mass="19174">MSKYNKYVDRAIKLGVVDAKVISADTIETSHAVRWKCRFGCDTYGERLTCPPNVFSVNETEKMVEEFNYALLLHDHDDPEMQDIVVKLEHEIFLDGFYKALGLACGPCKRCDIEDCKSPCPYPEKIRPSLEACGIDVYKTVRNNGYDIEVLQNEEEIPDYFAMVFIE</sequence>
<proteinExistence type="predicted"/>
<dbReference type="AlphaFoldDB" id="A0A5D0MFM9"/>
<protein>
    <submittedName>
        <fullName evidence="1">DUF2284 domain-containing protein</fullName>
    </submittedName>
</protein>
<name>A0A5D0MFM9_9BACT</name>
<evidence type="ECO:0000313" key="2">
    <source>
        <dbReference type="Proteomes" id="UP000324143"/>
    </source>
</evidence>
<reference evidence="1" key="1">
    <citation type="submission" date="2019-08" db="EMBL/GenBank/DDBJ databases">
        <title>Genomic characterization of a novel candidate phylum (ARYD3) from a high temperature, high salinity tertiary oil reservoir in north central Oklahoma, USA.</title>
        <authorList>
            <person name="Youssef N.H."/>
            <person name="Yadav A."/>
            <person name="Elshahed M.S."/>
        </authorList>
    </citation>
    <scope>NUCLEOTIDE SEQUENCE [LARGE SCALE GENOMIC DNA]</scope>
    <source>
        <strain evidence="1">ARYD3</strain>
    </source>
</reference>
<keyword evidence="2" id="KW-1185">Reference proteome</keyword>
<dbReference type="EMBL" id="VSIX01000139">
    <property type="protein sequence ID" value="TYB30383.1"/>
    <property type="molecule type" value="Genomic_DNA"/>
</dbReference>
<accession>A0A5D0MFM9</accession>